<proteinExistence type="inferred from homology"/>
<dbReference type="InterPro" id="IPR001753">
    <property type="entry name" value="Enoyl-CoA_hydra/iso"/>
</dbReference>
<dbReference type="InterPro" id="IPR014748">
    <property type="entry name" value="Enoyl-CoA_hydra_C"/>
</dbReference>
<keyword evidence="5" id="KW-0443">Lipid metabolism</keyword>
<protein>
    <recommendedName>
        <fullName evidence="8">Enoyl-CoA hydratase domain-containing protein 3, mitochondrial</fullName>
    </recommendedName>
</protein>
<feature type="chain" id="PRO_5042003313" description="Enoyl-CoA hydratase domain-containing protein 3, mitochondrial" evidence="9">
    <location>
        <begin position="19"/>
        <end position="306"/>
    </location>
</feature>
<evidence type="ECO:0000256" key="9">
    <source>
        <dbReference type="SAM" id="SignalP"/>
    </source>
</evidence>
<comment type="function">
    <text evidence="7">May play a role in fatty acid biosynthesis and insulin sensitivity.</text>
</comment>
<dbReference type="Proteomes" id="UP001230051">
    <property type="component" value="Unassembled WGS sequence"/>
</dbReference>
<keyword evidence="6" id="KW-0496">Mitochondrion</keyword>
<feature type="signal peptide" evidence="9">
    <location>
        <begin position="1"/>
        <end position="18"/>
    </location>
</feature>
<comment type="caution">
    <text evidence="10">The sequence shown here is derived from an EMBL/GenBank/DDBJ whole genome shotgun (WGS) entry which is preliminary data.</text>
</comment>
<keyword evidence="4" id="KW-0809">Transit peptide</keyword>
<evidence type="ECO:0000256" key="7">
    <source>
        <dbReference type="ARBA" id="ARBA00037410"/>
    </source>
</evidence>
<dbReference type="SUPFAM" id="SSF52096">
    <property type="entry name" value="ClpP/crotonase"/>
    <property type="match status" value="1"/>
</dbReference>
<dbReference type="GO" id="GO:0016836">
    <property type="term" value="F:hydro-lyase activity"/>
    <property type="evidence" value="ECO:0007669"/>
    <property type="project" value="TreeGrafter"/>
</dbReference>
<evidence type="ECO:0000256" key="6">
    <source>
        <dbReference type="ARBA" id="ARBA00023128"/>
    </source>
</evidence>
<dbReference type="AlphaFoldDB" id="A0AAD8DE05"/>
<dbReference type="Gene3D" id="3.90.226.10">
    <property type="entry name" value="2-enoyl-CoA Hydratase, Chain A, domain 1"/>
    <property type="match status" value="1"/>
</dbReference>
<evidence type="ECO:0000256" key="4">
    <source>
        <dbReference type="ARBA" id="ARBA00022946"/>
    </source>
</evidence>
<sequence length="306" mass="33335">MASPAVASKFCLFRKVLLFSRLATKTCVYDAGMKSSFATHAQPEKLTVRVQQNGIRNIILNNPKKRNALSLSMLNSLQTDILHEIEREDLRVIIISAEGPVFSSGHDLKELTSSQGREHHSKVFEACTQVMTLIQDIPVPVIAKVNGIATAAGCQLVASCDIAVASEKSMFATPGVNIGLFCSTPAVAIGRAVPRKVALEMLFTGTPISAQDALLHGLVSKVVLEEKLEEETLKIAQKICDTSRPVVSLGKAMFYRQMAQGRNTAYSMASQAMVDNLALKDGQEGIKSFIEKRQPVWTHTTDKAHK</sequence>
<evidence type="ECO:0000313" key="10">
    <source>
        <dbReference type="EMBL" id="KAK1166972.1"/>
    </source>
</evidence>
<name>A0AAD8DE05_ACIOX</name>
<evidence type="ECO:0000256" key="1">
    <source>
        <dbReference type="ARBA" id="ARBA00004173"/>
    </source>
</evidence>
<dbReference type="GO" id="GO:0006631">
    <property type="term" value="P:fatty acid metabolic process"/>
    <property type="evidence" value="ECO:0007669"/>
    <property type="project" value="UniProtKB-KW"/>
</dbReference>
<dbReference type="CDD" id="cd06558">
    <property type="entry name" value="crotonase-like"/>
    <property type="match status" value="1"/>
</dbReference>
<reference evidence="10" key="1">
    <citation type="submission" date="2022-02" db="EMBL/GenBank/DDBJ databases">
        <title>Atlantic sturgeon de novo genome assembly.</title>
        <authorList>
            <person name="Stock M."/>
            <person name="Klopp C."/>
            <person name="Guiguen Y."/>
            <person name="Cabau C."/>
            <person name="Parinello H."/>
            <person name="Santidrian Yebra-Pimentel E."/>
            <person name="Kuhl H."/>
            <person name="Dirks R.P."/>
            <person name="Guessner J."/>
            <person name="Wuertz S."/>
            <person name="Du K."/>
            <person name="Schartl M."/>
        </authorList>
    </citation>
    <scope>NUCLEOTIDE SEQUENCE</scope>
    <source>
        <strain evidence="10">STURGEONOMICS-FGT-2020</strain>
        <tissue evidence="10">Whole blood</tissue>
    </source>
</reference>
<keyword evidence="11" id="KW-1185">Reference proteome</keyword>
<keyword evidence="9" id="KW-0732">Signal</keyword>
<accession>A0AAD8DE05</accession>
<gene>
    <name evidence="10" type="primary">Echdc3</name>
    <name evidence="10" type="ORF">AOXY_G11610</name>
</gene>
<dbReference type="InterPro" id="IPR052377">
    <property type="entry name" value="Mitochondrial_ECH-domain"/>
</dbReference>
<evidence type="ECO:0000256" key="3">
    <source>
        <dbReference type="ARBA" id="ARBA00022832"/>
    </source>
</evidence>
<dbReference type="PANTHER" id="PTHR43602">
    <property type="match status" value="1"/>
</dbReference>
<evidence type="ECO:0000256" key="2">
    <source>
        <dbReference type="ARBA" id="ARBA00005254"/>
    </source>
</evidence>
<dbReference type="EMBL" id="JAGXEW010000010">
    <property type="protein sequence ID" value="KAK1166972.1"/>
    <property type="molecule type" value="Genomic_DNA"/>
</dbReference>
<evidence type="ECO:0000256" key="5">
    <source>
        <dbReference type="ARBA" id="ARBA00023098"/>
    </source>
</evidence>
<dbReference type="Pfam" id="PF00378">
    <property type="entry name" value="ECH_1"/>
    <property type="match status" value="1"/>
</dbReference>
<dbReference type="PANTHER" id="PTHR43602:SF1">
    <property type="entry name" value="ENOYL-COA HYDRATASE DOMAIN-CONTAINING PROTEIN 3, MITOCHONDRIAL"/>
    <property type="match status" value="1"/>
</dbReference>
<comment type="subcellular location">
    <subcellularLocation>
        <location evidence="1">Mitochondrion</location>
    </subcellularLocation>
</comment>
<dbReference type="InterPro" id="IPR029045">
    <property type="entry name" value="ClpP/crotonase-like_dom_sf"/>
</dbReference>
<dbReference type="NCBIfam" id="NF006008">
    <property type="entry name" value="PRK08139.1"/>
    <property type="match status" value="1"/>
</dbReference>
<keyword evidence="3" id="KW-0276">Fatty acid metabolism</keyword>
<organism evidence="10 11">
    <name type="scientific">Acipenser oxyrinchus oxyrinchus</name>
    <dbReference type="NCBI Taxonomy" id="40147"/>
    <lineage>
        <taxon>Eukaryota</taxon>
        <taxon>Metazoa</taxon>
        <taxon>Chordata</taxon>
        <taxon>Craniata</taxon>
        <taxon>Vertebrata</taxon>
        <taxon>Euteleostomi</taxon>
        <taxon>Actinopterygii</taxon>
        <taxon>Chondrostei</taxon>
        <taxon>Acipenseriformes</taxon>
        <taxon>Acipenseridae</taxon>
        <taxon>Acipenser</taxon>
    </lineage>
</organism>
<evidence type="ECO:0000256" key="8">
    <source>
        <dbReference type="ARBA" id="ARBA00040545"/>
    </source>
</evidence>
<evidence type="ECO:0000313" key="11">
    <source>
        <dbReference type="Proteomes" id="UP001230051"/>
    </source>
</evidence>
<dbReference type="GO" id="GO:0005739">
    <property type="term" value="C:mitochondrion"/>
    <property type="evidence" value="ECO:0007669"/>
    <property type="project" value="UniProtKB-SubCell"/>
</dbReference>
<comment type="similarity">
    <text evidence="2">Belongs to the enoyl-CoA hydratase/isomerase family.</text>
</comment>
<dbReference type="Gene3D" id="1.10.12.10">
    <property type="entry name" value="Lyase 2-enoyl-coa Hydratase, Chain A, domain 2"/>
    <property type="match status" value="1"/>
</dbReference>